<evidence type="ECO:0000256" key="2">
    <source>
        <dbReference type="ARBA" id="ARBA00009477"/>
    </source>
</evidence>
<evidence type="ECO:0000256" key="6">
    <source>
        <dbReference type="ARBA" id="ARBA00022692"/>
    </source>
</evidence>
<evidence type="ECO:0000256" key="9">
    <source>
        <dbReference type="RuleBase" id="RU365093"/>
    </source>
</evidence>
<keyword evidence="3 9" id="KW-0813">Transport</keyword>
<dbReference type="Proteomes" id="UP001271769">
    <property type="component" value="Unassembled WGS sequence"/>
</dbReference>
<evidence type="ECO:0000256" key="4">
    <source>
        <dbReference type="ARBA" id="ARBA00022475"/>
    </source>
</evidence>
<keyword evidence="4 9" id="KW-1003">Cell membrane</keyword>
<keyword evidence="7 9" id="KW-1133">Transmembrane helix</keyword>
<feature type="transmembrane region" description="Helical" evidence="9">
    <location>
        <begin position="27"/>
        <end position="50"/>
    </location>
</feature>
<dbReference type="Pfam" id="PF25994">
    <property type="entry name" value="HH_AprE"/>
    <property type="match status" value="1"/>
</dbReference>
<dbReference type="InterPro" id="IPR050739">
    <property type="entry name" value="MFP"/>
</dbReference>
<comment type="similarity">
    <text evidence="2 9">Belongs to the membrane fusion protein (MFP) (TC 8.A.1) family.</text>
</comment>
<dbReference type="InterPro" id="IPR058982">
    <property type="entry name" value="Beta-barrel_AprE"/>
</dbReference>
<evidence type="ECO:0000256" key="5">
    <source>
        <dbReference type="ARBA" id="ARBA00022519"/>
    </source>
</evidence>
<evidence type="ECO:0000256" key="7">
    <source>
        <dbReference type="ARBA" id="ARBA00022989"/>
    </source>
</evidence>
<dbReference type="Gene3D" id="2.40.30.170">
    <property type="match status" value="1"/>
</dbReference>
<protein>
    <recommendedName>
        <fullName evidence="9">Membrane fusion protein (MFP) family protein</fullName>
    </recommendedName>
</protein>
<keyword evidence="14" id="KW-1185">Reference proteome</keyword>
<keyword evidence="8 9" id="KW-0472">Membrane</keyword>
<dbReference type="PANTHER" id="PTHR30386:SF17">
    <property type="entry name" value="ALKALINE PROTEASE SECRETION PROTEIN APRE"/>
    <property type="match status" value="1"/>
</dbReference>
<dbReference type="PANTHER" id="PTHR30386">
    <property type="entry name" value="MEMBRANE FUSION SUBUNIT OF EMRAB-TOLC MULTIDRUG EFFLUX PUMP"/>
    <property type="match status" value="1"/>
</dbReference>
<evidence type="ECO:0000256" key="10">
    <source>
        <dbReference type="SAM" id="Coils"/>
    </source>
</evidence>
<comment type="caution">
    <text evidence="13">The sequence shown here is derived from an EMBL/GenBank/DDBJ whole genome shotgun (WGS) entry which is preliminary data.</text>
</comment>
<keyword evidence="6 9" id="KW-0812">Transmembrane</keyword>
<dbReference type="NCBIfam" id="TIGR01843">
    <property type="entry name" value="type_I_hlyD"/>
    <property type="match status" value="1"/>
</dbReference>
<evidence type="ECO:0000313" key="13">
    <source>
        <dbReference type="EMBL" id="MDY0873793.1"/>
    </source>
</evidence>
<evidence type="ECO:0000256" key="3">
    <source>
        <dbReference type="ARBA" id="ARBA00022448"/>
    </source>
</evidence>
<dbReference type="PRINTS" id="PR01490">
    <property type="entry name" value="RTXTOXIND"/>
</dbReference>
<dbReference type="RefSeq" id="WP_320502266.1">
    <property type="nucleotide sequence ID" value="NZ_JAXCLX010000003.1"/>
</dbReference>
<proteinExistence type="inferred from homology"/>
<dbReference type="InterPro" id="IPR058781">
    <property type="entry name" value="HH_AprE-like"/>
</dbReference>
<evidence type="ECO:0000259" key="12">
    <source>
        <dbReference type="Pfam" id="PF26002"/>
    </source>
</evidence>
<organism evidence="13 14">
    <name type="scientific">Dongia rigui</name>
    <dbReference type="NCBI Taxonomy" id="940149"/>
    <lineage>
        <taxon>Bacteria</taxon>
        <taxon>Pseudomonadati</taxon>
        <taxon>Pseudomonadota</taxon>
        <taxon>Alphaproteobacteria</taxon>
        <taxon>Rhodospirillales</taxon>
        <taxon>Dongiaceae</taxon>
        <taxon>Dongia</taxon>
    </lineage>
</organism>
<keyword evidence="5 9" id="KW-0997">Cell inner membrane</keyword>
<feature type="domain" description="AprE-like long alpha-helical hairpin" evidence="11">
    <location>
        <begin position="105"/>
        <end position="295"/>
    </location>
</feature>
<feature type="coiled-coil region" evidence="10">
    <location>
        <begin position="166"/>
        <end position="193"/>
    </location>
</feature>
<dbReference type="Gene3D" id="2.40.50.100">
    <property type="match status" value="1"/>
</dbReference>
<feature type="coiled-coil region" evidence="10">
    <location>
        <begin position="268"/>
        <end position="295"/>
    </location>
</feature>
<dbReference type="InterPro" id="IPR010129">
    <property type="entry name" value="T1SS_HlyD"/>
</dbReference>
<dbReference type="EMBL" id="JAXCLX010000003">
    <property type="protein sequence ID" value="MDY0873793.1"/>
    <property type="molecule type" value="Genomic_DNA"/>
</dbReference>
<comment type="subcellular location">
    <subcellularLocation>
        <location evidence="1 9">Cell inner membrane</location>
        <topology evidence="1 9">Single-pass membrane protein</topology>
    </subcellularLocation>
</comment>
<evidence type="ECO:0000259" key="11">
    <source>
        <dbReference type="Pfam" id="PF25994"/>
    </source>
</evidence>
<sequence>MSSEALAPADKTPWRKPVGQPLPTSPWPVIAVGLVFLGLFFGGLGGWAALAPLASAVNAYGTLQASGQNKVVQHLDGGIIKELLVKNGDTVTNGQVLIRLDQTQAQASVNLIRSQYLSLLAIRARLVAERDGADKIAFPTELTAAAADPGVKEVMDGQASVFAERRNMLEGQVSLLEKRVKQLQQQKNGAKVQQNAQAEQLALIQDELKSARILYEKGYVPKTRILLLERQAAALSGEGGEYSSSGAGIEQAIGEAELQMLQLRKERLSEVSQNLSDVQDKLNAMEERLNAAQDVLTRTVITAPTAGIVLGMNANTVGGVIDRGVPIMEIVPSDEKLVIKAAVRPEDIADVQIGMPTEVRLTAYDQRKTGILHGRIDAVSADRIVTQSDPIGHFEIKVAITDDLATIPDIDVVPGMPAMVLIPTKQRTVLEYVVGPLTDYFSAGMREK</sequence>
<name>A0ABU5E2R4_9PROT</name>
<accession>A0ABU5E2R4</accession>
<evidence type="ECO:0000256" key="8">
    <source>
        <dbReference type="ARBA" id="ARBA00023136"/>
    </source>
</evidence>
<evidence type="ECO:0000313" key="14">
    <source>
        <dbReference type="Proteomes" id="UP001271769"/>
    </source>
</evidence>
<reference evidence="13 14" key="1">
    <citation type="journal article" date="2013" name="Antonie Van Leeuwenhoek">
        <title>Dongia rigui sp. nov., isolated from freshwater of a large wetland in Korea.</title>
        <authorList>
            <person name="Baik K.S."/>
            <person name="Hwang Y.M."/>
            <person name="Choi J.S."/>
            <person name="Kwon J."/>
            <person name="Seong C.N."/>
        </authorList>
    </citation>
    <scope>NUCLEOTIDE SEQUENCE [LARGE SCALE GENOMIC DNA]</scope>
    <source>
        <strain evidence="13 14">04SU4-P</strain>
    </source>
</reference>
<keyword evidence="10" id="KW-0175">Coiled coil</keyword>
<gene>
    <name evidence="13" type="ORF">SMD31_17765</name>
</gene>
<feature type="domain" description="AprE-like beta-barrel" evidence="12">
    <location>
        <begin position="337"/>
        <end position="425"/>
    </location>
</feature>
<evidence type="ECO:0000256" key="1">
    <source>
        <dbReference type="ARBA" id="ARBA00004377"/>
    </source>
</evidence>
<dbReference type="Pfam" id="PF26002">
    <property type="entry name" value="Beta-barrel_AprE"/>
    <property type="match status" value="1"/>
</dbReference>